<evidence type="ECO:0000256" key="4">
    <source>
        <dbReference type="ARBA" id="ARBA00023136"/>
    </source>
</evidence>
<dbReference type="PANTHER" id="PTHR43229">
    <property type="entry name" value="NODULATION PROTEIN J"/>
    <property type="match status" value="1"/>
</dbReference>
<name>A0ABY4YYR5_9MICO</name>
<dbReference type="Proteomes" id="UP001056455">
    <property type="component" value="Chromosome"/>
</dbReference>
<evidence type="ECO:0000256" key="1">
    <source>
        <dbReference type="ARBA" id="ARBA00004141"/>
    </source>
</evidence>
<keyword evidence="6" id="KW-0813">Transport</keyword>
<dbReference type="PRINTS" id="PR00164">
    <property type="entry name" value="ABC2TRNSPORT"/>
</dbReference>
<dbReference type="PANTHER" id="PTHR43229:SF2">
    <property type="entry name" value="NODULATION PROTEIN J"/>
    <property type="match status" value="1"/>
</dbReference>
<keyword evidence="3 6" id="KW-1133">Transmembrane helix</keyword>
<feature type="transmembrane region" description="Helical" evidence="6">
    <location>
        <begin position="255"/>
        <end position="277"/>
    </location>
</feature>
<evidence type="ECO:0000256" key="6">
    <source>
        <dbReference type="RuleBase" id="RU361157"/>
    </source>
</evidence>
<dbReference type="RefSeq" id="WP_252595460.1">
    <property type="nucleotide sequence ID" value="NZ_CP099489.1"/>
</dbReference>
<keyword evidence="9" id="KW-1185">Reference proteome</keyword>
<feature type="transmembrane region" description="Helical" evidence="6">
    <location>
        <begin position="50"/>
        <end position="73"/>
    </location>
</feature>
<comment type="similarity">
    <text evidence="6">Belongs to the ABC-2 integral membrane protein family.</text>
</comment>
<feature type="transmembrane region" description="Helical" evidence="6">
    <location>
        <begin position="168"/>
        <end position="191"/>
    </location>
</feature>
<evidence type="ECO:0000256" key="3">
    <source>
        <dbReference type="ARBA" id="ARBA00022989"/>
    </source>
</evidence>
<dbReference type="InterPro" id="IPR013525">
    <property type="entry name" value="ABC2_TM"/>
</dbReference>
<comment type="subcellular location">
    <subcellularLocation>
        <location evidence="6">Cell membrane</location>
        <topology evidence="6">Multi-pass membrane protein</topology>
    </subcellularLocation>
    <subcellularLocation>
        <location evidence="1">Membrane</location>
        <topology evidence="1">Multi-pass membrane protein</topology>
    </subcellularLocation>
</comment>
<feature type="domain" description="ABC transmembrane type-2" evidence="7">
    <location>
        <begin position="49"/>
        <end position="280"/>
    </location>
</feature>
<proteinExistence type="inferred from homology"/>
<evidence type="ECO:0000313" key="8">
    <source>
        <dbReference type="EMBL" id="USQ81924.1"/>
    </source>
</evidence>
<protein>
    <recommendedName>
        <fullName evidence="6">Transport permease protein</fullName>
    </recommendedName>
</protein>
<feature type="transmembrane region" description="Helical" evidence="6">
    <location>
        <begin position="212"/>
        <end position="235"/>
    </location>
</feature>
<keyword evidence="4 6" id="KW-0472">Membrane</keyword>
<feature type="transmembrane region" description="Helical" evidence="6">
    <location>
        <begin position="85"/>
        <end position="108"/>
    </location>
</feature>
<dbReference type="InterPro" id="IPR000412">
    <property type="entry name" value="ABC_2_transport"/>
</dbReference>
<dbReference type="PROSITE" id="PS51012">
    <property type="entry name" value="ABC_TM2"/>
    <property type="match status" value="1"/>
</dbReference>
<accession>A0ABY4YYR5</accession>
<feature type="transmembrane region" description="Helical" evidence="6">
    <location>
        <begin position="141"/>
        <end position="162"/>
    </location>
</feature>
<keyword evidence="6" id="KW-1003">Cell membrane</keyword>
<evidence type="ECO:0000313" key="9">
    <source>
        <dbReference type="Proteomes" id="UP001056455"/>
    </source>
</evidence>
<dbReference type="InterPro" id="IPR051784">
    <property type="entry name" value="Nod_factor_ABC_transporter"/>
</dbReference>
<gene>
    <name evidence="8" type="ORF">NF556_09875</name>
</gene>
<evidence type="ECO:0000259" key="7">
    <source>
        <dbReference type="PROSITE" id="PS51012"/>
    </source>
</evidence>
<dbReference type="PIRSF" id="PIRSF006648">
    <property type="entry name" value="DrrB"/>
    <property type="match status" value="1"/>
</dbReference>
<keyword evidence="5" id="KW-0046">Antibiotic resistance</keyword>
<dbReference type="InterPro" id="IPR047817">
    <property type="entry name" value="ABC2_TM_bact-type"/>
</dbReference>
<reference evidence="8" key="1">
    <citation type="submission" date="2022-06" db="EMBL/GenBank/DDBJ databases">
        <title>Ornithinimicrobium HY1793.</title>
        <authorList>
            <person name="Huang Y."/>
        </authorList>
    </citation>
    <scope>NUCLEOTIDE SEQUENCE</scope>
    <source>
        <strain evidence="8">HY1793</strain>
    </source>
</reference>
<organism evidence="8 9">
    <name type="scientific">Ornithinimicrobium faecis</name>
    <dbReference type="NCBI Taxonomy" id="2934158"/>
    <lineage>
        <taxon>Bacteria</taxon>
        <taxon>Bacillati</taxon>
        <taxon>Actinomycetota</taxon>
        <taxon>Actinomycetes</taxon>
        <taxon>Micrococcales</taxon>
        <taxon>Ornithinimicrobiaceae</taxon>
        <taxon>Ornithinimicrobium</taxon>
    </lineage>
</organism>
<dbReference type="EMBL" id="CP099489">
    <property type="protein sequence ID" value="USQ81924.1"/>
    <property type="molecule type" value="Genomic_DNA"/>
</dbReference>
<keyword evidence="2 6" id="KW-0812">Transmembrane</keyword>
<evidence type="ECO:0000256" key="2">
    <source>
        <dbReference type="ARBA" id="ARBA00022692"/>
    </source>
</evidence>
<dbReference type="Pfam" id="PF01061">
    <property type="entry name" value="ABC2_membrane"/>
    <property type="match status" value="1"/>
</dbReference>
<evidence type="ECO:0000256" key="5">
    <source>
        <dbReference type="ARBA" id="ARBA00023251"/>
    </source>
</evidence>
<sequence>MTDTAADLQRLAASGRVPPPEVMAARARRWGWWYYIEYWLRTAKAWAQSILIYMIGEPLLYLIALGVGLGTLVDSGVGTVDGVSYLVFVAPALLISTVVMSTGGELTYPVMAGFKWDRLYYGPHATPVTPAQIGTGHFLAVLIRFFVQAAIFWAIMVAFGAVPRGVLVSALVIPIGVLSAAAFGSLLQAYASTLTDEGYQFAFVQRFVIMPMFLFAGTFFPLSSMPIYLHWIGWISPVWHGTQLARQASYGAVESLWLTAVHVLFLVACTVIGVFWLRRSYTRRMGA</sequence>